<keyword evidence="3" id="KW-1185">Reference proteome</keyword>
<comment type="caution">
    <text evidence="2">The sequence shown here is derived from an EMBL/GenBank/DDBJ whole genome shotgun (WGS) entry which is preliminary data.</text>
</comment>
<evidence type="ECO:0000256" key="1">
    <source>
        <dbReference type="SAM" id="SignalP"/>
    </source>
</evidence>
<gene>
    <name evidence="2" type="ORF">HF325_000547</name>
</gene>
<proteinExistence type="predicted"/>
<dbReference type="EMBL" id="JACBPP010000001">
    <property type="protein sequence ID" value="KAF8005090.1"/>
    <property type="molecule type" value="Genomic_DNA"/>
</dbReference>
<keyword evidence="1" id="KW-0732">Signal</keyword>
<feature type="signal peptide" evidence="1">
    <location>
        <begin position="1"/>
        <end position="18"/>
    </location>
</feature>
<dbReference type="AlphaFoldDB" id="A0A8H7GWJ0"/>
<protein>
    <recommendedName>
        <fullName evidence="4">Proteasome assembly chaperone 2</fullName>
    </recommendedName>
</protein>
<name>A0A8H7GWJ0_9ASCO</name>
<evidence type="ECO:0000313" key="3">
    <source>
        <dbReference type="Proteomes" id="UP000649328"/>
    </source>
</evidence>
<reference evidence="2" key="1">
    <citation type="submission" date="2020-10" db="EMBL/GenBank/DDBJ databases">
        <title>The Whole-Genome Sequence of Metschnikowia persimmonesis, a Novel Endophytic Yeast Species Isolated from Medicinal Plant Diospyros kaki Thumb.</title>
        <authorList>
            <person name="Rahmat E."/>
            <person name="Kang Y."/>
        </authorList>
    </citation>
    <scope>NUCLEOTIDE SEQUENCE</scope>
    <source>
        <strain evidence="2">KIOM G15050</strain>
    </source>
</reference>
<organism evidence="2 3">
    <name type="scientific">Metschnikowia pulcherrima</name>
    <dbReference type="NCBI Taxonomy" id="27326"/>
    <lineage>
        <taxon>Eukaryota</taxon>
        <taxon>Fungi</taxon>
        <taxon>Dikarya</taxon>
        <taxon>Ascomycota</taxon>
        <taxon>Saccharomycotina</taxon>
        <taxon>Pichiomycetes</taxon>
        <taxon>Metschnikowiaceae</taxon>
        <taxon>Metschnikowia</taxon>
    </lineage>
</organism>
<evidence type="ECO:0000313" key="2">
    <source>
        <dbReference type="EMBL" id="KAF8005090.1"/>
    </source>
</evidence>
<evidence type="ECO:0008006" key="4">
    <source>
        <dbReference type="Google" id="ProtNLM"/>
    </source>
</evidence>
<feature type="chain" id="PRO_5034501352" description="Proteasome assembly chaperone 2" evidence="1">
    <location>
        <begin position="19"/>
        <end position="164"/>
    </location>
</feature>
<dbReference type="Proteomes" id="UP000649328">
    <property type="component" value="Unassembled WGS sequence"/>
</dbReference>
<sequence>MKAVSAASLYDFIVSVLAETVVLPDKIYVFCHASFLEDFHVPGESLTVSQINAFHNVQIVPNASIAVMHHEIRRTWLDKGNTSTPLKTVYAFYDLLTEWPESALESAENISMTLYLLARALAASSRQVFVNVPPRMSSDPLFYVDPDILRLASKWIDLSEAMKT</sequence>
<accession>A0A8H7GWJ0</accession>